<name>A0ABU1VLB3_9GAMM</name>
<evidence type="ECO:0000256" key="5">
    <source>
        <dbReference type="SAM" id="MobiDB-lite"/>
    </source>
</evidence>
<dbReference type="InterPro" id="IPR036390">
    <property type="entry name" value="WH_DNA-bd_sf"/>
</dbReference>
<keyword evidence="2" id="KW-0805">Transcription regulation</keyword>
<dbReference type="EMBL" id="JAVDVW010000001">
    <property type="protein sequence ID" value="MDR7098120.1"/>
    <property type="molecule type" value="Genomic_DNA"/>
</dbReference>
<dbReference type="Pfam" id="PF03466">
    <property type="entry name" value="LysR_substrate"/>
    <property type="match status" value="1"/>
</dbReference>
<dbReference type="InterPro" id="IPR000847">
    <property type="entry name" value="LysR_HTH_N"/>
</dbReference>
<evidence type="ECO:0000256" key="3">
    <source>
        <dbReference type="ARBA" id="ARBA00023125"/>
    </source>
</evidence>
<proteinExistence type="inferred from homology"/>
<organism evidence="7 8">
    <name type="scientific">Agrilutibacter niabensis</name>
    <dbReference type="NCBI Taxonomy" id="380628"/>
    <lineage>
        <taxon>Bacteria</taxon>
        <taxon>Pseudomonadati</taxon>
        <taxon>Pseudomonadota</taxon>
        <taxon>Gammaproteobacteria</taxon>
        <taxon>Lysobacterales</taxon>
        <taxon>Lysobacteraceae</taxon>
        <taxon>Agrilutibacter</taxon>
    </lineage>
</organism>
<dbReference type="RefSeq" id="WP_310051670.1">
    <property type="nucleotide sequence ID" value="NZ_JAVDVW010000001.1"/>
</dbReference>
<feature type="compositionally biased region" description="Acidic residues" evidence="5">
    <location>
        <begin position="341"/>
        <end position="350"/>
    </location>
</feature>
<keyword evidence="3 7" id="KW-0238">DNA-binding</keyword>
<protein>
    <submittedName>
        <fullName evidence="7">DNA-binding transcriptional LysR family regulator</fullName>
    </submittedName>
</protein>
<comment type="similarity">
    <text evidence="1">Belongs to the LysR transcriptional regulatory family.</text>
</comment>
<dbReference type="Gene3D" id="3.40.190.290">
    <property type="match status" value="1"/>
</dbReference>
<evidence type="ECO:0000259" key="6">
    <source>
        <dbReference type="PROSITE" id="PS50931"/>
    </source>
</evidence>
<gene>
    <name evidence="7" type="ORF">J2X04_000467</name>
</gene>
<dbReference type="Proteomes" id="UP001267878">
    <property type="component" value="Unassembled WGS sequence"/>
</dbReference>
<dbReference type="PANTHER" id="PTHR30537:SF68">
    <property type="entry name" value="TRANSCRIPTIONAL REGULATOR-RELATED"/>
    <property type="match status" value="1"/>
</dbReference>
<dbReference type="SUPFAM" id="SSF53850">
    <property type="entry name" value="Periplasmic binding protein-like II"/>
    <property type="match status" value="1"/>
</dbReference>
<dbReference type="Pfam" id="PF00126">
    <property type="entry name" value="HTH_1"/>
    <property type="match status" value="1"/>
</dbReference>
<evidence type="ECO:0000256" key="1">
    <source>
        <dbReference type="ARBA" id="ARBA00009437"/>
    </source>
</evidence>
<reference evidence="7 8" key="1">
    <citation type="submission" date="2023-07" db="EMBL/GenBank/DDBJ databases">
        <title>Sorghum-associated microbial communities from plants grown in Nebraska, USA.</title>
        <authorList>
            <person name="Schachtman D."/>
        </authorList>
    </citation>
    <scope>NUCLEOTIDE SEQUENCE [LARGE SCALE GENOMIC DNA]</scope>
    <source>
        <strain evidence="7 8">BE187</strain>
    </source>
</reference>
<dbReference type="PROSITE" id="PS50931">
    <property type="entry name" value="HTH_LYSR"/>
    <property type="match status" value="1"/>
</dbReference>
<keyword evidence="8" id="KW-1185">Reference proteome</keyword>
<comment type="caution">
    <text evidence="7">The sequence shown here is derived from an EMBL/GenBank/DDBJ whole genome shotgun (WGS) entry which is preliminary data.</text>
</comment>
<dbReference type="InterPro" id="IPR005119">
    <property type="entry name" value="LysR_subst-bd"/>
</dbReference>
<evidence type="ECO:0000313" key="7">
    <source>
        <dbReference type="EMBL" id="MDR7098120.1"/>
    </source>
</evidence>
<keyword evidence="4" id="KW-0804">Transcription</keyword>
<dbReference type="PANTHER" id="PTHR30537">
    <property type="entry name" value="HTH-TYPE TRANSCRIPTIONAL REGULATOR"/>
    <property type="match status" value="1"/>
</dbReference>
<dbReference type="InterPro" id="IPR058163">
    <property type="entry name" value="LysR-type_TF_proteobact-type"/>
</dbReference>
<evidence type="ECO:0000256" key="2">
    <source>
        <dbReference type="ARBA" id="ARBA00023015"/>
    </source>
</evidence>
<dbReference type="SUPFAM" id="SSF46785">
    <property type="entry name" value="Winged helix' DNA-binding domain"/>
    <property type="match status" value="1"/>
</dbReference>
<feature type="region of interest" description="Disordered" evidence="5">
    <location>
        <begin position="317"/>
        <end position="350"/>
    </location>
</feature>
<sequence>MTRDLNDTLIFVKVVEHGSFISAARSLRLPKTTVSRKVQELETRLGAQLLHRTTRKLGLTEAGNIYFEHCQRIARELDEAESAVGQLQSGPRGWLRFTAPYSLGIDKIAPLLGEFHARHPEVRVEMLLSNEPLDLIDKEIDVALRVGNLPDSNLVARRLAVFRTQVFASAEYIKRHGEPLHPDDLQHHATLAMNKARRNGNGFVWTLDDGERAADYRIDPIFVANDYGALKGALLCGEGLMLAADVMMKPLAEHGFVQRVLAGWTGPEYEFNAVFPRGMVQSPKVRAFVDFLVERLNFDANYMEELCPILQRQQEQARATAEGTASKKKRVPAPLPASSEEGSEEDLAVV</sequence>
<feature type="domain" description="HTH lysR-type" evidence="6">
    <location>
        <begin position="1"/>
        <end position="60"/>
    </location>
</feature>
<dbReference type="Gene3D" id="1.10.10.10">
    <property type="entry name" value="Winged helix-like DNA-binding domain superfamily/Winged helix DNA-binding domain"/>
    <property type="match status" value="1"/>
</dbReference>
<evidence type="ECO:0000313" key="8">
    <source>
        <dbReference type="Proteomes" id="UP001267878"/>
    </source>
</evidence>
<evidence type="ECO:0000256" key="4">
    <source>
        <dbReference type="ARBA" id="ARBA00023163"/>
    </source>
</evidence>
<dbReference type="CDD" id="cd08422">
    <property type="entry name" value="PBP2_CrgA_like"/>
    <property type="match status" value="1"/>
</dbReference>
<dbReference type="GO" id="GO:0003677">
    <property type="term" value="F:DNA binding"/>
    <property type="evidence" value="ECO:0007669"/>
    <property type="project" value="UniProtKB-KW"/>
</dbReference>
<dbReference type="InterPro" id="IPR036388">
    <property type="entry name" value="WH-like_DNA-bd_sf"/>
</dbReference>
<accession>A0ABU1VLB3</accession>